<proteinExistence type="predicted"/>
<name>A0A0F9H0U3_9ZZZZ</name>
<dbReference type="EMBL" id="LAZR01018401">
    <property type="protein sequence ID" value="KKL96556.1"/>
    <property type="molecule type" value="Genomic_DNA"/>
</dbReference>
<dbReference type="InterPro" id="IPR029149">
    <property type="entry name" value="Creatin/AminoP/Spt16_N"/>
</dbReference>
<feature type="domain" description="Creatinase N-terminal" evidence="1">
    <location>
        <begin position="4"/>
        <end position="53"/>
    </location>
</feature>
<comment type="caution">
    <text evidence="2">The sequence shown here is derived from an EMBL/GenBank/DDBJ whole genome shotgun (WGS) entry which is preliminary data.</text>
</comment>
<dbReference type="Gene3D" id="3.40.350.10">
    <property type="entry name" value="Creatinase/prolidase N-terminal domain"/>
    <property type="match status" value="1"/>
</dbReference>
<sequence>MTDRLSAVRKLMNSAKADAYLVMKPQNVFYLSGLTATESSMLITKRSADLIVVS</sequence>
<protein>
    <recommendedName>
        <fullName evidence="1">Creatinase N-terminal domain-containing protein</fullName>
    </recommendedName>
</protein>
<reference evidence="2" key="1">
    <citation type="journal article" date="2015" name="Nature">
        <title>Complex archaea that bridge the gap between prokaryotes and eukaryotes.</title>
        <authorList>
            <person name="Spang A."/>
            <person name="Saw J.H."/>
            <person name="Jorgensen S.L."/>
            <person name="Zaremba-Niedzwiedzka K."/>
            <person name="Martijn J."/>
            <person name="Lind A.E."/>
            <person name="van Eijk R."/>
            <person name="Schleper C."/>
            <person name="Guy L."/>
            <person name="Ettema T.J."/>
        </authorList>
    </citation>
    <scope>NUCLEOTIDE SEQUENCE</scope>
</reference>
<dbReference type="AlphaFoldDB" id="A0A0F9H0U3"/>
<feature type="non-terminal residue" evidence="2">
    <location>
        <position position="54"/>
    </location>
</feature>
<dbReference type="InterPro" id="IPR000587">
    <property type="entry name" value="Creatinase_N"/>
</dbReference>
<evidence type="ECO:0000313" key="2">
    <source>
        <dbReference type="EMBL" id="KKL96556.1"/>
    </source>
</evidence>
<accession>A0A0F9H0U3</accession>
<evidence type="ECO:0000259" key="1">
    <source>
        <dbReference type="Pfam" id="PF01321"/>
    </source>
</evidence>
<organism evidence="2">
    <name type="scientific">marine sediment metagenome</name>
    <dbReference type="NCBI Taxonomy" id="412755"/>
    <lineage>
        <taxon>unclassified sequences</taxon>
        <taxon>metagenomes</taxon>
        <taxon>ecological metagenomes</taxon>
    </lineage>
</organism>
<dbReference type="Pfam" id="PF01321">
    <property type="entry name" value="Creatinase_N"/>
    <property type="match status" value="1"/>
</dbReference>
<dbReference type="SUPFAM" id="SSF53092">
    <property type="entry name" value="Creatinase/prolidase N-terminal domain"/>
    <property type="match status" value="1"/>
</dbReference>
<gene>
    <name evidence="2" type="ORF">LCGC14_1843320</name>
</gene>